<feature type="transmembrane region" description="Helical" evidence="6">
    <location>
        <begin position="313"/>
        <end position="333"/>
    </location>
</feature>
<evidence type="ECO:0000256" key="4">
    <source>
        <dbReference type="ARBA" id="ARBA00022989"/>
    </source>
</evidence>
<dbReference type="AlphaFoldDB" id="A0A3D8RM08"/>
<keyword evidence="4 6" id="KW-1133">Transmembrane helix</keyword>
<feature type="transmembrane region" description="Helical" evidence="6">
    <location>
        <begin position="138"/>
        <end position="161"/>
    </location>
</feature>
<dbReference type="FunFam" id="1.20.1250.20:FF:000068">
    <property type="entry name" value="MFS general substrate transporter"/>
    <property type="match status" value="1"/>
</dbReference>
<feature type="transmembrane region" description="Helical" evidence="6">
    <location>
        <begin position="276"/>
        <end position="301"/>
    </location>
</feature>
<feature type="transmembrane region" description="Helical" evidence="6">
    <location>
        <begin position="113"/>
        <end position="132"/>
    </location>
</feature>
<comment type="subcellular location">
    <subcellularLocation>
        <location evidence="1">Membrane</location>
        <topology evidence="1">Multi-pass membrane protein</topology>
    </subcellularLocation>
</comment>
<feature type="transmembrane region" description="Helical" evidence="6">
    <location>
        <begin position="369"/>
        <end position="390"/>
    </location>
</feature>
<reference evidence="8 9" key="1">
    <citation type="journal article" date="2018" name="IMA Fungus">
        <title>IMA Genome-F 9: Draft genome sequence of Annulohypoxylon stygium, Aspergillus mulundensis, Berkeleyomyces basicola (syn. Thielaviopsis basicola), Ceratocystis smalleyi, two Cercospora beticola strains, Coleophoma cylindrospora, Fusarium fracticaudum, Phialophora cf. hyalina, and Morchella septimelata.</title>
        <authorList>
            <person name="Wingfield B.D."/>
            <person name="Bills G.F."/>
            <person name="Dong Y."/>
            <person name="Huang W."/>
            <person name="Nel W.J."/>
            <person name="Swalarsk-Parry B.S."/>
            <person name="Vaghefi N."/>
            <person name="Wilken P.M."/>
            <person name="An Z."/>
            <person name="de Beer Z.W."/>
            <person name="De Vos L."/>
            <person name="Chen L."/>
            <person name="Duong T.A."/>
            <person name="Gao Y."/>
            <person name="Hammerbacher A."/>
            <person name="Kikkert J.R."/>
            <person name="Li Y."/>
            <person name="Li H."/>
            <person name="Li K."/>
            <person name="Li Q."/>
            <person name="Liu X."/>
            <person name="Ma X."/>
            <person name="Naidoo K."/>
            <person name="Pethybridge S.J."/>
            <person name="Sun J."/>
            <person name="Steenkamp E.T."/>
            <person name="van der Nest M.A."/>
            <person name="van Wyk S."/>
            <person name="Wingfield M.J."/>
            <person name="Xiong C."/>
            <person name="Yue Q."/>
            <person name="Zhang X."/>
        </authorList>
    </citation>
    <scope>NUCLEOTIDE SEQUENCE [LARGE SCALE GENOMIC DNA]</scope>
    <source>
        <strain evidence="8 9">BP6252</strain>
    </source>
</reference>
<dbReference type="OrthoDB" id="310895at2759"/>
<accession>A0A3D8RM08</accession>
<organism evidence="8 9">
    <name type="scientific">Coleophoma cylindrospora</name>
    <dbReference type="NCBI Taxonomy" id="1849047"/>
    <lineage>
        <taxon>Eukaryota</taxon>
        <taxon>Fungi</taxon>
        <taxon>Dikarya</taxon>
        <taxon>Ascomycota</taxon>
        <taxon>Pezizomycotina</taxon>
        <taxon>Leotiomycetes</taxon>
        <taxon>Helotiales</taxon>
        <taxon>Dermateaceae</taxon>
        <taxon>Coleophoma</taxon>
    </lineage>
</organism>
<dbReference type="InterPro" id="IPR020846">
    <property type="entry name" value="MFS_dom"/>
</dbReference>
<gene>
    <name evidence="8" type="ORF">BP6252_05973</name>
</gene>
<sequence>MDQLDSINDDNKTGAVIGQEENDLPELLTALDPVAEKKLLRKMDLHVVVPVSILFLLNFLDRTNIGNAKIQGLVQDLKMTGSDYNVALMIFFVPYILFEVPSNVIIKRVAPSSWLCGIMFMWGIVTLAQGFVKSFGSFVGLRFLVGLFEAGFSPGCVYLISMYYKRYELQWRLSIFFSASILAGAFGGLFAYALSQMAGISGYNGWRWIFIIEGLVTVLFAMAFKFVVVDWPETAKFLTPTERTMVIQRLAADTGMAKMDTLDGRAARRIFSDWKIYCGTFMYMGVVTTGNANIFFITTIIKEMGFTSTASQIRSIPIFLSSALTGLIAAYFADRLRHRYTFTMLGIVVAAVGYIILFNQDKVSVGVEYFACFLITNGGFISQPVIWTWLNNNVSGHYKRSVSVAVQIGFGNVGGIVASNIFITSQSPRYPVGYGVSLGMLIMSGVLCTVFVFGLQMENRKRDRGGRDYRYAEGEEALANMGDDHPDFRFTY</sequence>
<dbReference type="Proteomes" id="UP000256645">
    <property type="component" value="Unassembled WGS sequence"/>
</dbReference>
<feature type="transmembrane region" description="Helical" evidence="6">
    <location>
        <begin position="402"/>
        <end position="423"/>
    </location>
</feature>
<dbReference type="SUPFAM" id="SSF103473">
    <property type="entry name" value="MFS general substrate transporter"/>
    <property type="match status" value="1"/>
</dbReference>
<dbReference type="InterPro" id="IPR036259">
    <property type="entry name" value="MFS_trans_sf"/>
</dbReference>
<evidence type="ECO:0000256" key="3">
    <source>
        <dbReference type="ARBA" id="ARBA00022692"/>
    </source>
</evidence>
<keyword evidence="5 6" id="KW-0472">Membrane</keyword>
<evidence type="ECO:0000313" key="9">
    <source>
        <dbReference type="Proteomes" id="UP000256645"/>
    </source>
</evidence>
<comment type="caution">
    <text evidence="8">The sequence shown here is derived from an EMBL/GenBank/DDBJ whole genome shotgun (WGS) entry which is preliminary data.</text>
</comment>
<dbReference type="PANTHER" id="PTHR43791:SF52">
    <property type="entry name" value="TRANSPORTER, PUTATIVE (AFU_ORTHOLOGUE AFUA_1G11820)-RELATED"/>
    <property type="match status" value="1"/>
</dbReference>
<proteinExistence type="predicted"/>
<dbReference type="Pfam" id="PF07690">
    <property type="entry name" value="MFS_1"/>
    <property type="match status" value="1"/>
</dbReference>
<feature type="transmembrane region" description="Helical" evidence="6">
    <location>
        <begin position="173"/>
        <end position="194"/>
    </location>
</feature>
<evidence type="ECO:0000259" key="7">
    <source>
        <dbReference type="PROSITE" id="PS50850"/>
    </source>
</evidence>
<keyword evidence="3 6" id="KW-0812">Transmembrane</keyword>
<dbReference type="PROSITE" id="PS50850">
    <property type="entry name" value="MFS"/>
    <property type="match status" value="1"/>
</dbReference>
<feature type="transmembrane region" description="Helical" evidence="6">
    <location>
        <begin position="86"/>
        <end position="106"/>
    </location>
</feature>
<keyword evidence="9" id="KW-1185">Reference proteome</keyword>
<dbReference type="GO" id="GO:0022857">
    <property type="term" value="F:transmembrane transporter activity"/>
    <property type="evidence" value="ECO:0007669"/>
    <property type="project" value="InterPro"/>
</dbReference>
<feature type="domain" description="Major facilitator superfamily (MFS) profile" evidence="7">
    <location>
        <begin position="47"/>
        <end position="462"/>
    </location>
</feature>
<keyword evidence="2" id="KW-0813">Transport</keyword>
<evidence type="ECO:0000256" key="5">
    <source>
        <dbReference type="ARBA" id="ARBA00023136"/>
    </source>
</evidence>
<evidence type="ECO:0000256" key="2">
    <source>
        <dbReference type="ARBA" id="ARBA00022448"/>
    </source>
</evidence>
<dbReference type="Gene3D" id="1.20.1250.20">
    <property type="entry name" value="MFS general substrate transporter like domains"/>
    <property type="match status" value="2"/>
</dbReference>
<feature type="transmembrane region" description="Helical" evidence="6">
    <location>
        <begin position="206"/>
        <end position="228"/>
    </location>
</feature>
<name>A0A3D8RM08_9HELO</name>
<evidence type="ECO:0000256" key="1">
    <source>
        <dbReference type="ARBA" id="ARBA00004141"/>
    </source>
</evidence>
<dbReference type="InterPro" id="IPR011701">
    <property type="entry name" value="MFS"/>
</dbReference>
<dbReference type="EMBL" id="PDLM01000006">
    <property type="protein sequence ID" value="RDW74831.1"/>
    <property type="molecule type" value="Genomic_DNA"/>
</dbReference>
<evidence type="ECO:0000256" key="6">
    <source>
        <dbReference type="SAM" id="Phobius"/>
    </source>
</evidence>
<evidence type="ECO:0000313" key="8">
    <source>
        <dbReference type="EMBL" id="RDW74831.1"/>
    </source>
</evidence>
<feature type="transmembrane region" description="Helical" evidence="6">
    <location>
        <begin position="340"/>
        <end position="357"/>
    </location>
</feature>
<feature type="transmembrane region" description="Helical" evidence="6">
    <location>
        <begin position="435"/>
        <end position="455"/>
    </location>
</feature>
<dbReference type="GO" id="GO:0016020">
    <property type="term" value="C:membrane"/>
    <property type="evidence" value="ECO:0007669"/>
    <property type="project" value="UniProtKB-SubCell"/>
</dbReference>
<protein>
    <recommendedName>
        <fullName evidence="7">Major facilitator superfamily (MFS) profile domain-containing protein</fullName>
    </recommendedName>
</protein>
<dbReference type="PANTHER" id="PTHR43791">
    <property type="entry name" value="PERMEASE-RELATED"/>
    <property type="match status" value="1"/>
</dbReference>
<dbReference type="FunFam" id="1.20.1250.20:FF:000034">
    <property type="entry name" value="MFS general substrate transporter"/>
    <property type="match status" value="1"/>
</dbReference>